<organism evidence="2 3">
    <name type="scientific">Gossypium tomentosum</name>
    <name type="common">Hawaiian cotton</name>
    <name type="synonym">Gossypium sandvicense</name>
    <dbReference type="NCBI Taxonomy" id="34277"/>
    <lineage>
        <taxon>Eukaryota</taxon>
        <taxon>Viridiplantae</taxon>
        <taxon>Streptophyta</taxon>
        <taxon>Embryophyta</taxon>
        <taxon>Tracheophyta</taxon>
        <taxon>Spermatophyta</taxon>
        <taxon>Magnoliopsida</taxon>
        <taxon>eudicotyledons</taxon>
        <taxon>Gunneridae</taxon>
        <taxon>Pentapetalae</taxon>
        <taxon>rosids</taxon>
        <taxon>malvids</taxon>
        <taxon>Malvales</taxon>
        <taxon>Malvaceae</taxon>
        <taxon>Malvoideae</taxon>
        <taxon>Gossypium</taxon>
    </lineage>
</organism>
<reference evidence="2 3" key="1">
    <citation type="submission" date="2019-07" db="EMBL/GenBank/DDBJ databases">
        <title>WGS assembly of Gossypium tomentosum.</title>
        <authorList>
            <person name="Chen Z.J."/>
            <person name="Sreedasyam A."/>
            <person name="Ando A."/>
            <person name="Song Q."/>
            <person name="De L."/>
            <person name="Hulse-Kemp A."/>
            <person name="Ding M."/>
            <person name="Ye W."/>
            <person name="Kirkbride R."/>
            <person name="Jenkins J."/>
            <person name="Plott C."/>
            <person name="Lovell J."/>
            <person name="Lin Y.-M."/>
            <person name="Vaughn R."/>
            <person name="Liu B."/>
            <person name="Li W."/>
            <person name="Simpson S."/>
            <person name="Scheffler B."/>
            <person name="Saski C."/>
            <person name="Grover C."/>
            <person name="Hu G."/>
            <person name="Conover J."/>
            <person name="Carlson J."/>
            <person name="Shu S."/>
            <person name="Boston L."/>
            <person name="Williams M."/>
            <person name="Peterson D."/>
            <person name="Mcgee K."/>
            <person name="Jones D."/>
            <person name="Wendel J."/>
            <person name="Stelly D."/>
            <person name="Grimwood J."/>
            <person name="Schmutz J."/>
        </authorList>
    </citation>
    <scope>NUCLEOTIDE SEQUENCE [LARGE SCALE GENOMIC DNA]</scope>
    <source>
        <strain evidence="2">7179.01</strain>
    </source>
</reference>
<feature type="transmembrane region" description="Helical" evidence="1">
    <location>
        <begin position="52"/>
        <end position="71"/>
    </location>
</feature>
<dbReference type="Proteomes" id="UP000322667">
    <property type="component" value="Chromosome D13"/>
</dbReference>
<name>A0A5D2HT51_GOSTO</name>
<accession>A0A5D2HT51</accession>
<gene>
    <name evidence="2" type="ORF">ES332_D13G054300v1</name>
</gene>
<keyword evidence="1" id="KW-0812">Transmembrane</keyword>
<evidence type="ECO:0008006" key="4">
    <source>
        <dbReference type="Google" id="ProtNLM"/>
    </source>
</evidence>
<dbReference type="AlphaFoldDB" id="A0A5D2HT51"/>
<evidence type="ECO:0000256" key="1">
    <source>
        <dbReference type="SAM" id="Phobius"/>
    </source>
</evidence>
<keyword evidence="1" id="KW-1133">Transmembrane helix</keyword>
<evidence type="ECO:0000313" key="2">
    <source>
        <dbReference type="EMBL" id="TYH33361.1"/>
    </source>
</evidence>
<sequence>MTMEKAVILSPGLAYGGGRGVHGDEGVRVRSLVTCGGSVKRCFCCGARNRKLLGFIAPVLCFGLSGLKVFFRLVG</sequence>
<evidence type="ECO:0000313" key="3">
    <source>
        <dbReference type="Proteomes" id="UP000322667"/>
    </source>
</evidence>
<protein>
    <recommendedName>
        <fullName evidence="4">Transmembrane protein</fullName>
    </recommendedName>
</protein>
<dbReference type="EMBL" id="CM017635">
    <property type="protein sequence ID" value="TYH33361.1"/>
    <property type="molecule type" value="Genomic_DNA"/>
</dbReference>
<proteinExistence type="predicted"/>
<keyword evidence="3" id="KW-1185">Reference proteome</keyword>
<keyword evidence="1" id="KW-0472">Membrane</keyword>